<dbReference type="RefSeq" id="WP_097613225.1">
    <property type="nucleotide sequence ID" value="NZ_NWSV01000009.1"/>
</dbReference>
<reference evidence="5 6" key="1">
    <citation type="submission" date="2017-09" db="EMBL/GenBank/DDBJ databases">
        <title>Comparative genomics of rhizobia isolated from Phaseolus vulgaris in China.</title>
        <authorList>
            <person name="Tong W."/>
        </authorList>
    </citation>
    <scope>NUCLEOTIDE SEQUENCE [LARGE SCALE GENOMIC DNA]</scope>
    <source>
        <strain evidence="5 6">C5</strain>
    </source>
</reference>
<dbReference type="InterPro" id="IPR027417">
    <property type="entry name" value="P-loop_NTPase"/>
</dbReference>
<dbReference type="GO" id="GO:0005524">
    <property type="term" value="F:ATP binding"/>
    <property type="evidence" value="ECO:0007669"/>
    <property type="project" value="UniProtKB-KW"/>
</dbReference>
<dbReference type="Gene3D" id="3.40.50.300">
    <property type="entry name" value="P-loop containing nucleotide triphosphate hydrolases"/>
    <property type="match status" value="1"/>
</dbReference>
<dbReference type="GO" id="GO:0005304">
    <property type="term" value="F:L-valine transmembrane transporter activity"/>
    <property type="evidence" value="ECO:0007669"/>
    <property type="project" value="TreeGrafter"/>
</dbReference>
<keyword evidence="6" id="KW-1185">Reference proteome</keyword>
<dbReference type="GO" id="GO:0042941">
    <property type="term" value="P:D-alanine transmembrane transport"/>
    <property type="evidence" value="ECO:0007669"/>
    <property type="project" value="TreeGrafter"/>
</dbReference>
<dbReference type="GO" id="GO:0015188">
    <property type="term" value="F:L-isoleucine transmembrane transporter activity"/>
    <property type="evidence" value="ECO:0007669"/>
    <property type="project" value="TreeGrafter"/>
</dbReference>
<feature type="domain" description="ABC transporter" evidence="4">
    <location>
        <begin position="5"/>
        <end position="247"/>
    </location>
</feature>
<dbReference type="GO" id="GO:1903805">
    <property type="term" value="P:L-valine import across plasma membrane"/>
    <property type="evidence" value="ECO:0007669"/>
    <property type="project" value="TreeGrafter"/>
</dbReference>
<evidence type="ECO:0000256" key="1">
    <source>
        <dbReference type="ARBA" id="ARBA00022448"/>
    </source>
</evidence>
<dbReference type="AlphaFoldDB" id="A0A2A6JB92"/>
<dbReference type="InterPro" id="IPR051120">
    <property type="entry name" value="ABC_AA/LPS_Transport"/>
</dbReference>
<accession>A0A2A6JB92</accession>
<dbReference type="Pfam" id="PF00005">
    <property type="entry name" value="ABC_tran"/>
    <property type="match status" value="1"/>
</dbReference>
<dbReference type="PANTHER" id="PTHR45772">
    <property type="entry name" value="CONSERVED COMPONENT OF ABC TRANSPORTER FOR NATURAL AMINO ACIDS-RELATED"/>
    <property type="match status" value="1"/>
</dbReference>
<evidence type="ECO:0000256" key="2">
    <source>
        <dbReference type="ARBA" id="ARBA00022741"/>
    </source>
</evidence>
<evidence type="ECO:0000259" key="4">
    <source>
        <dbReference type="PROSITE" id="PS50893"/>
    </source>
</evidence>
<dbReference type="GO" id="GO:0016887">
    <property type="term" value="F:ATP hydrolysis activity"/>
    <property type="evidence" value="ECO:0007669"/>
    <property type="project" value="InterPro"/>
</dbReference>
<evidence type="ECO:0000313" key="5">
    <source>
        <dbReference type="EMBL" id="PDT03242.1"/>
    </source>
</evidence>
<dbReference type="InterPro" id="IPR003439">
    <property type="entry name" value="ABC_transporter-like_ATP-bd"/>
</dbReference>
<dbReference type="GO" id="GO:0005886">
    <property type="term" value="C:plasma membrane"/>
    <property type="evidence" value="ECO:0007669"/>
    <property type="project" value="TreeGrafter"/>
</dbReference>
<dbReference type="PANTHER" id="PTHR45772:SF7">
    <property type="entry name" value="AMINO ACID ABC TRANSPORTER ATP-BINDING PROTEIN"/>
    <property type="match status" value="1"/>
</dbReference>
<dbReference type="GO" id="GO:0015192">
    <property type="term" value="F:L-phenylalanine transmembrane transporter activity"/>
    <property type="evidence" value="ECO:0007669"/>
    <property type="project" value="TreeGrafter"/>
</dbReference>
<organism evidence="5 6">
    <name type="scientific">Rhizobium chutanense</name>
    <dbReference type="NCBI Taxonomy" id="2035448"/>
    <lineage>
        <taxon>Bacteria</taxon>
        <taxon>Pseudomonadati</taxon>
        <taxon>Pseudomonadota</taxon>
        <taxon>Alphaproteobacteria</taxon>
        <taxon>Hyphomicrobiales</taxon>
        <taxon>Rhizobiaceae</taxon>
        <taxon>Rhizobium/Agrobacterium group</taxon>
        <taxon>Rhizobium</taxon>
    </lineage>
</organism>
<dbReference type="PROSITE" id="PS50893">
    <property type="entry name" value="ABC_TRANSPORTER_2"/>
    <property type="match status" value="1"/>
</dbReference>
<keyword evidence="3 5" id="KW-0067">ATP-binding</keyword>
<keyword evidence="1" id="KW-0813">Transport</keyword>
<sequence>MSTILNVMNLEKRFGSVSAAKNINVSVAEREIVAIIGTNGAGKTTFVNMVTGWLAPTSGDIRFLGTSIVGRRPREMTQLGLCRSFQVPQVFGSRSALENLVMAAAVAERSGLSLFSDPFTEERVTRCEMLLRDFRIGDYLHRKTAQLPQGIRKLLDIAMAMIAMPKMLLLDEPTSGVSIDEKLELMDIVMGALKAREVTVMFIEHDMEIVEKHAARVLAFFEGGIISDASPQQCFAHPTVQTHIVGEGKVSARLKKGGVQDA</sequence>
<evidence type="ECO:0000313" key="6">
    <source>
        <dbReference type="Proteomes" id="UP000220768"/>
    </source>
</evidence>
<dbReference type="Proteomes" id="UP000220768">
    <property type="component" value="Unassembled WGS sequence"/>
</dbReference>
<gene>
    <name evidence="5" type="ORF">CO666_16880</name>
</gene>
<dbReference type="EMBL" id="NWSV01000009">
    <property type="protein sequence ID" value="PDT03242.1"/>
    <property type="molecule type" value="Genomic_DNA"/>
</dbReference>
<dbReference type="GO" id="GO:1903806">
    <property type="term" value="P:L-isoleucine import across plasma membrane"/>
    <property type="evidence" value="ECO:0007669"/>
    <property type="project" value="TreeGrafter"/>
</dbReference>
<dbReference type="GO" id="GO:0015808">
    <property type="term" value="P:L-alanine transport"/>
    <property type="evidence" value="ECO:0007669"/>
    <property type="project" value="TreeGrafter"/>
</dbReference>
<dbReference type="InterPro" id="IPR003593">
    <property type="entry name" value="AAA+_ATPase"/>
</dbReference>
<protein>
    <submittedName>
        <fullName evidence="5">ABC transporter ATP-binding protein</fullName>
    </submittedName>
</protein>
<dbReference type="SUPFAM" id="SSF52540">
    <property type="entry name" value="P-loop containing nucleoside triphosphate hydrolases"/>
    <property type="match status" value="1"/>
</dbReference>
<proteinExistence type="predicted"/>
<dbReference type="SMART" id="SM00382">
    <property type="entry name" value="AAA"/>
    <property type="match status" value="1"/>
</dbReference>
<name>A0A2A6JB92_9HYPH</name>
<comment type="caution">
    <text evidence="5">The sequence shown here is derived from an EMBL/GenBank/DDBJ whole genome shotgun (WGS) entry which is preliminary data.</text>
</comment>
<evidence type="ECO:0000256" key="3">
    <source>
        <dbReference type="ARBA" id="ARBA00022840"/>
    </source>
</evidence>
<keyword evidence="2" id="KW-0547">Nucleotide-binding</keyword>